<comment type="caution">
    <text evidence="1">The sequence shown here is derived from an EMBL/GenBank/DDBJ whole genome shotgun (WGS) entry which is preliminary data.</text>
</comment>
<reference evidence="1 2" key="1">
    <citation type="submission" date="2019-02" db="EMBL/GenBank/DDBJ databases">
        <title>Sequencing the genomes of 1000 actinobacteria strains.</title>
        <authorList>
            <person name="Klenk H.-P."/>
        </authorList>
    </citation>
    <scope>NUCLEOTIDE SEQUENCE [LARGE SCALE GENOMIC DNA]</scope>
    <source>
        <strain evidence="1 2">DSM 44509</strain>
    </source>
</reference>
<evidence type="ECO:0000313" key="1">
    <source>
        <dbReference type="EMBL" id="RZU30882.1"/>
    </source>
</evidence>
<dbReference type="AlphaFoldDB" id="A0A4Q7Y255"/>
<name>A0A4Q7Y255_9ACTN</name>
<dbReference type="RefSeq" id="WP_104527247.1">
    <property type="nucleotide sequence ID" value="NZ_POQT01000004.1"/>
</dbReference>
<dbReference type="EMBL" id="SHKV01000001">
    <property type="protein sequence ID" value="RZU30882.1"/>
    <property type="molecule type" value="Genomic_DNA"/>
</dbReference>
<sequence length="542" mass="61046">MVKKEQSTSPELAALREVIVAANALPVLFVGSGMSRRYIGSPDWDGLLEQFASLTNRAISFYRGRADGDRPKIASLIAEKFYDIWFNSDEYAESRESYEAEVEKEADPLKFEIAKSISGLPYIDDPEVKRELEALSRVRAHAIVTTNYDTVFDDNFPDLEVFVGQQDVLFATTQTIGEIYKIHGSVTDPKSMVLTSEDYAEYWERNPYLIAKLLTMLVEHPVMFLGYSLGDAHINRMLSNLIACLTPEQIDVLNDRLIFVRRPEHGETGALARSSMTVGQHTLSIREFVCTDYQALYGTLGELPQQFPVKLLRQLRESVYELTFSAEPSGRVHVLPMDDDANPDEIEVVVGIGTLERLGERGYRAFTRADLCRDMLAGAKDHNPNRLLHDLLPRLFRSAKFVPIYYPLLATGRIGTDNNVTDTEGLPANARALISGTTKLRPYRMLGLAERRAQTFRELLAEDRMVALDFGLVCSYEVEDVVALRDFLTTAIGDAESVETMAAKLSCKYDRLVYGPDFEGDRKEMYKALGVDSSWIAKCQRH</sequence>
<dbReference type="Pfam" id="PF13289">
    <property type="entry name" value="SIR2_2"/>
    <property type="match status" value="1"/>
</dbReference>
<dbReference type="Proteomes" id="UP000292507">
    <property type="component" value="Unassembled WGS sequence"/>
</dbReference>
<evidence type="ECO:0000313" key="2">
    <source>
        <dbReference type="Proteomes" id="UP000292507"/>
    </source>
</evidence>
<accession>A0A4Q7Y255</accession>
<dbReference type="OrthoDB" id="5241047at2"/>
<gene>
    <name evidence="1" type="ORF">BKA19_0514</name>
</gene>
<organism evidence="1 2">
    <name type="scientific">Blastococcus saxobsidens</name>
    <dbReference type="NCBI Taxonomy" id="138336"/>
    <lineage>
        <taxon>Bacteria</taxon>
        <taxon>Bacillati</taxon>
        <taxon>Actinomycetota</taxon>
        <taxon>Actinomycetes</taxon>
        <taxon>Geodermatophilales</taxon>
        <taxon>Geodermatophilaceae</taxon>
        <taxon>Blastococcus</taxon>
    </lineage>
</organism>
<keyword evidence="2" id="KW-1185">Reference proteome</keyword>
<protein>
    <submittedName>
        <fullName evidence="1">SIR2-like protein</fullName>
    </submittedName>
</protein>
<proteinExistence type="predicted"/>